<evidence type="ECO:0000256" key="1">
    <source>
        <dbReference type="ARBA" id="ARBA00023239"/>
    </source>
</evidence>
<accession>A0A1U7JLM7</accession>
<evidence type="ECO:0000256" key="3">
    <source>
        <dbReference type="HAMAP-Rule" id="MF_02071"/>
    </source>
</evidence>
<proteinExistence type="inferred from homology"/>
<evidence type="ECO:0000313" key="6">
    <source>
        <dbReference type="EMBL" id="OKL45629.1"/>
    </source>
</evidence>
<feature type="chain" id="PRO_5013405635" description="Endolytic peptidoglycan transglycosylase RlpA" evidence="3">
    <location>
        <begin position="20"/>
        <end position="136"/>
    </location>
</feature>
<organism evidence="6 7">
    <name type="scientific">Pseudovibrio exalbescens</name>
    <dbReference type="NCBI Taxonomy" id="197461"/>
    <lineage>
        <taxon>Bacteria</taxon>
        <taxon>Pseudomonadati</taxon>
        <taxon>Pseudomonadota</taxon>
        <taxon>Alphaproteobacteria</taxon>
        <taxon>Hyphomicrobiales</taxon>
        <taxon>Stappiaceae</taxon>
        <taxon>Pseudovibrio</taxon>
    </lineage>
</organism>
<dbReference type="EC" id="4.2.2.-" evidence="3"/>
<dbReference type="InterPro" id="IPR012997">
    <property type="entry name" value="RplA"/>
</dbReference>
<dbReference type="STRING" id="197461.A3843_03960"/>
<evidence type="ECO:0000313" key="7">
    <source>
        <dbReference type="Proteomes" id="UP000185783"/>
    </source>
</evidence>
<dbReference type="HAMAP" id="MF_02071">
    <property type="entry name" value="RlpA"/>
    <property type="match status" value="1"/>
</dbReference>
<dbReference type="InterPro" id="IPR036908">
    <property type="entry name" value="RlpA-like_sf"/>
</dbReference>
<dbReference type="GO" id="GO:0008932">
    <property type="term" value="F:lytic endotransglycosylase activity"/>
    <property type="evidence" value="ECO:0007669"/>
    <property type="project" value="UniProtKB-UniRule"/>
</dbReference>
<dbReference type="EMBL" id="LVVZ01000005">
    <property type="protein sequence ID" value="OKL45629.1"/>
    <property type="molecule type" value="Genomic_DNA"/>
</dbReference>
<dbReference type="GO" id="GO:0071555">
    <property type="term" value="P:cell wall organization"/>
    <property type="evidence" value="ECO:0007669"/>
    <property type="project" value="UniProtKB-KW"/>
</dbReference>
<dbReference type="GO" id="GO:0000270">
    <property type="term" value="P:peptidoglycan metabolic process"/>
    <property type="evidence" value="ECO:0007669"/>
    <property type="project" value="UniProtKB-UniRule"/>
</dbReference>
<dbReference type="SUPFAM" id="SSF50685">
    <property type="entry name" value="Barwin-like endoglucanases"/>
    <property type="match status" value="1"/>
</dbReference>
<name>A0A1U7JLM7_9HYPH</name>
<reference evidence="6 7" key="1">
    <citation type="submission" date="2016-03" db="EMBL/GenBank/DDBJ databases">
        <title>Genome sequence of Nesiotobacter sp. nov., a moderately halophilic alphaproteobacterium isolated from the Yellow Sea, China.</title>
        <authorList>
            <person name="Zhang G."/>
            <person name="Zhang R."/>
        </authorList>
    </citation>
    <scope>NUCLEOTIDE SEQUENCE [LARGE SCALE GENOMIC DNA]</scope>
    <source>
        <strain evidence="6 7">WB1-6</strain>
    </source>
</reference>
<keyword evidence="7" id="KW-1185">Reference proteome</keyword>
<comment type="function">
    <text evidence="3">Lytic transglycosylase with a strong preference for naked glycan strands that lack stem peptides.</text>
</comment>
<keyword evidence="3" id="KW-0732">Signal</keyword>
<feature type="domain" description="RlpA-like protein double-psi beta-barrel" evidence="5">
    <location>
        <begin position="34"/>
        <end position="120"/>
    </location>
</feature>
<dbReference type="InterPro" id="IPR009009">
    <property type="entry name" value="RlpA-like_DPBB"/>
</dbReference>
<dbReference type="InterPro" id="IPR034718">
    <property type="entry name" value="RlpA"/>
</dbReference>
<dbReference type="CDD" id="cd22268">
    <property type="entry name" value="DPBB_RlpA-like"/>
    <property type="match status" value="1"/>
</dbReference>
<keyword evidence="1 3" id="KW-0456">Lyase</keyword>
<dbReference type="PANTHER" id="PTHR34183">
    <property type="entry name" value="ENDOLYTIC PEPTIDOGLYCAN TRANSGLYCOSYLASE RLPA"/>
    <property type="match status" value="1"/>
</dbReference>
<feature type="signal peptide" evidence="3">
    <location>
        <begin position="1"/>
        <end position="19"/>
    </location>
</feature>
<sequence length="136" mass="13795" precursor="true">MTVAVGALALVQPVSPTLASGAAGTAKSAAASAQCGKASWYALTSRTASGEMANPNGMTAAHRTLPFGTMVKVTNLRNGKSVQVRINDRGPFVKGRVIDVTKAAAAKIGFVNSGITSVKVEIVGKGSGKLRGYECS</sequence>
<evidence type="ECO:0000259" key="5">
    <source>
        <dbReference type="Pfam" id="PF03330"/>
    </source>
</evidence>
<keyword evidence="2 3" id="KW-0961">Cell wall biogenesis/degradation</keyword>
<comment type="caution">
    <text evidence="6">The sequence shown here is derived from an EMBL/GenBank/DDBJ whole genome shotgun (WGS) entry which is preliminary data.</text>
</comment>
<dbReference type="Gene3D" id="2.40.40.10">
    <property type="entry name" value="RlpA-like domain"/>
    <property type="match status" value="1"/>
</dbReference>
<protein>
    <recommendedName>
        <fullName evidence="3">Endolytic peptidoglycan transglycosylase RlpA</fullName>
        <ecNumber evidence="3">4.2.2.-</ecNumber>
    </recommendedName>
</protein>
<dbReference type="NCBIfam" id="TIGR00413">
    <property type="entry name" value="rlpA"/>
    <property type="match status" value="1"/>
</dbReference>
<dbReference type="AlphaFoldDB" id="A0A1U7JLM7"/>
<comment type="similarity">
    <text evidence="3 4">Belongs to the RlpA family.</text>
</comment>
<evidence type="ECO:0000256" key="2">
    <source>
        <dbReference type="ARBA" id="ARBA00023316"/>
    </source>
</evidence>
<gene>
    <name evidence="3" type="primary">rlpA</name>
    <name evidence="6" type="ORF">A3843_03960</name>
</gene>
<dbReference type="Proteomes" id="UP000185783">
    <property type="component" value="Unassembled WGS sequence"/>
</dbReference>
<dbReference type="Pfam" id="PF03330">
    <property type="entry name" value="DPBB_1"/>
    <property type="match status" value="1"/>
</dbReference>
<dbReference type="PANTHER" id="PTHR34183:SF8">
    <property type="entry name" value="ENDOLYTIC PEPTIDOGLYCAN TRANSGLYCOSYLASE RLPA-RELATED"/>
    <property type="match status" value="1"/>
</dbReference>
<evidence type="ECO:0000256" key="4">
    <source>
        <dbReference type="RuleBase" id="RU003495"/>
    </source>
</evidence>